<dbReference type="InterPro" id="IPR002035">
    <property type="entry name" value="VWF_A"/>
</dbReference>
<name>A0A7X0G0B0_9ACTN</name>
<feature type="chain" id="PRO_5039622550" evidence="1">
    <location>
        <begin position="21"/>
        <end position="525"/>
    </location>
</feature>
<dbReference type="EMBL" id="JACHMQ010000001">
    <property type="protein sequence ID" value="MBB6397048.1"/>
    <property type="molecule type" value="Genomic_DNA"/>
</dbReference>
<dbReference type="SUPFAM" id="SSF53300">
    <property type="entry name" value="vWA-like"/>
    <property type="match status" value="1"/>
</dbReference>
<feature type="signal peptide" evidence="1">
    <location>
        <begin position="1"/>
        <end position="20"/>
    </location>
</feature>
<feature type="domain" description="VWFA" evidence="2">
    <location>
        <begin position="337"/>
        <end position="489"/>
    </location>
</feature>
<dbReference type="AlphaFoldDB" id="A0A7X0G0B0"/>
<dbReference type="PROSITE" id="PS50234">
    <property type="entry name" value="VWFA"/>
    <property type="match status" value="1"/>
</dbReference>
<dbReference type="SUPFAM" id="SSF53850">
    <property type="entry name" value="Periplasmic binding protein-like II"/>
    <property type="match status" value="1"/>
</dbReference>
<keyword evidence="1" id="KW-0732">Signal</keyword>
<evidence type="ECO:0000313" key="3">
    <source>
        <dbReference type="EMBL" id="MBB6397048.1"/>
    </source>
</evidence>
<evidence type="ECO:0000313" key="4">
    <source>
        <dbReference type="Proteomes" id="UP000546324"/>
    </source>
</evidence>
<dbReference type="Gene3D" id="3.40.190.10">
    <property type="entry name" value="Periplasmic binding protein-like II"/>
    <property type="match status" value="1"/>
</dbReference>
<comment type="caution">
    <text evidence="3">The sequence shown here is derived from an EMBL/GenBank/DDBJ whole genome shotgun (WGS) entry which is preliminary data.</text>
</comment>
<dbReference type="CDD" id="cd00198">
    <property type="entry name" value="vWFA"/>
    <property type="match status" value="1"/>
</dbReference>
<dbReference type="Pfam" id="PF13531">
    <property type="entry name" value="SBP_bac_11"/>
    <property type="match status" value="1"/>
</dbReference>
<sequence>MMRRPSLAFAGLIACAMLVAGTGCSSDEPDTTLRVLASSELADMRPLLDELRRDTGIAIELDYRGTVEVSTSLSRGDDDHDLAWLSDDRYLQLRLRAAGGRRLRPLSAAIMTSPVVVGVRPRTAERLRRNAPDPELSWADIADGAAEGLLRFGMADPRQANSGLVALVGVATAAAGTGGALRPEDVTCDRLRGLFSGQTITATSSAGLIDAFVADQGRADALIGYESTLLSLNASGSLREPLEIIYPEDGIVLSRYPLLLLDPSRRAAYDKVVAWLTRADTQRKIMQRTLRRPLDPSVRRDPRLRTEIGNALYFPDRPEVIDRLLANYDPSARTPGQVIFALDYSGSMRGVRIKALRSTFEGLIGGDGSSIGKFVRFYKGEKFILMRFGEKVRAERGFTIADPHDAGAIRDFLSTEEFEQNTAVWSALDHAYRRAAELKRAAPGRPVTIVLMTDGLNNAGIELNEFLSRYQALPPQARAVHAYTVRLGEADPVELDRAAKATGGRMVDANASSLNLAFKQTRGCF</sequence>
<organism evidence="3 4">
    <name type="scientific">Actinomadura coerulea</name>
    <dbReference type="NCBI Taxonomy" id="46159"/>
    <lineage>
        <taxon>Bacteria</taxon>
        <taxon>Bacillati</taxon>
        <taxon>Actinomycetota</taxon>
        <taxon>Actinomycetes</taxon>
        <taxon>Streptosporangiales</taxon>
        <taxon>Thermomonosporaceae</taxon>
        <taxon>Actinomadura</taxon>
    </lineage>
</organism>
<reference evidence="3 4" key="1">
    <citation type="submission" date="2020-08" db="EMBL/GenBank/DDBJ databases">
        <title>Sequencing the genomes of 1000 actinobacteria strains.</title>
        <authorList>
            <person name="Klenk H.-P."/>
        </authorList>
    </citation>
    <scope>NUCLEOTIDE SEQUENCE [LARGE SCALE GENOMIC DNA]</scope>
    <source>
        <strain evidence="3 4">DSM 43675</strain>
    </source>
</reference>
<dbReference type="RefSeq" id="WP_221493220.1">
    <property type="nucleotide sequence ID" value="NZ_JACHMQ010000001.1"/>
</dbReference>
<keyword evidence="4" id="KW-1185">Reference proteome</keyword>
<dbReference type="InterPro" id="IPR036465">
    <property type="entry name" value="vWFA_dom_sf"/>
</dbReference>
<proteinExistence type="predicted"/>
<evidence type="ECO:0000259" key="2">
    <source>
        <dbReference type="PROSITE" id="PS50234"/>
    </source>
</evidence>
<dbReference type="SMART" id="SM00327">
    <property type="entry name" value="VWA"/>
    <property type="match status" value="1"/>
</dbReference>
<dbReference type="Pfam" id="PF00092">
    <property type="entry name" value="VWA"/>
    <property type="match status" value="1"/>
</dbReference>
<protein>
    <submittedName>
        <fullName evidence="3">Ca-activated chloride channel family protein</fullName>
    </submittedName>
</protein>
<dbReference type="PROSITE" id="PS51257">
    <property type="entry name" value="PROKAR_LIPOPROTEIN"/>
    <property type="match status" value="1"/>
</dbReference>
<evidence type="ECO:0000256" key="1">
    <source>
        <dbReference type="SAM" id="SignalP"/>
    </source>
</evidence>
<accession>A0A7X0G0B0</accession>
<dbReference type="Gene3D" id="3.40.50.410">
    <property type="entry name" value="von Willebrand factor, type A domain"/>
    <property type="match status" value="1"/>
</dbReference>
<dbReference type="Proteomes" id="UP000546324">
    <property type="component" value="Unassembled WGS sequence"/>
</dbReference>
<gene>
    <name evidence="3" type="ORF">BKA00_003962</name>
</gene>